<dbReference type="InterPro" id="IPR036938">
    <property type="entry name" value="PAP2/HPO_sf"/>
</dbReference>
<evidence type="ECO:0000259" key="2">
    <source>
        <dbReference type="SMART" id="SM00014"/>
    </source>
</evidence>
<evidence type="ECO:0000313" key="4">
    <source>
        <dbReference type="Proteomes" id="UP001500542"/>
    </source>
</evidence>
<dbReference type="SUPFAM" id="SSF48317">
    <property type="entry name" value="Acid phosphatase/Vanadium-dependent haloperoxidase"/>
    <property type="match status" value="1"/>
</dbReference>
<dbReference type="Gene3D" id="1.20.144.10">
    <property type="entry name" value="Phosphatidic acid phosphatase type 2/haloperoxidase"/>
    <property type="match status" value="2"/>
</dbReference>
<dbReference type="SMART" id="SM00014">
    <property type="entry name" value="acidPPc"/>
    <property type="match status" value="1"/>
</dbReference>
<dbReference type="Pfam" id="PF01569">
    <property type="entry name" value="PAP2"/>
    <property type="match status" value="1"/>
</dbReference>
<dbReference type="InterPro" id="IPR000326">
    <property type="entry name" value="PAP2/HPO"/>
</dbReference>
<feature type="transmembrane region" description="Helical" evidence="1">
    <location>
        <begin position="96"/>
        <end position="119"/>
    </location>
</feature>
<dbReference type="InterPro" id="IPR018296">
    <property type="entry name" value="Acid_Pase_classA_bac_CS"/>
</dbReference>
<accession>A0ABN1PXL8</accession>
<protein>
    <submittedName>
        <fullName evidence="3">Phosphatase PAP2 family protein</fullName>
    </submittedName>
</protein>
<sequence length="229" mass="25086">MDRFHRQDGSDLLTRAVAPCVGLGGVIVGFGFALKGPLDGLSHSEEAVNKDLANQRDGTWNTITLIWSHIGNTESVIGVCIIVAAILLWRTRDWRFAAVPVLAIAMQGLIFLIASQVVGRQRPEVEKLDPSPPTGSYPSGHTGASTGLYLSFALLALAIHRAWLRTLTIIVCLCMPLLVAYARLYRGMHHPTDIAAAFLNGIVCALIAYAWYRHRTRSLALRSNLKEFV</sequence>
<feature type="transmembrane region" description="Helical" evidence="1">
    <location>
        <begin position="139"/>
        <end position="159"/>
    </location>
</feature>
<evidence type="ECO:0000313" key="3">
    <source>
        <dbReference type="EMBL" id="GAA0934322.1"/>
    </source>
</evidence>
<keyword evidence="1" id="KW-1133">Transmembrane helix</keyword>
<dbReference type="CDD" id="cd03392">
    <property type="entry name" value="PAP2_like_2"/>
    <property type="match status" value="1"/>
</dbReference>
<evidence type="ECO:0000256" key="1">
    <source>
        <dbReference type="SAM" id="Phobius"/>
    </source>
</evidence>
<feature type="transmembrane region" description="Helical" evidence="1">
    <location>
        <begin position="66"/>
        <end position="89"/>
    </location>
</feature>
<keyword evidence="1" id="KW-0812">Transmembrane</keyword>
<feature type="transmembrane region" description="Helical" evidence="1">
    <location>
        <begin position="166"/>
        <end position="182"/>
    </location>
</feature>
<dbReference type="PANTHER" id="PTHR14969">
    <property type="entry name" value="SPHINGOSINE-1-PHOSPHATE PHOSPHOHYDROLASE"/>
    <property type="match status" value="1"/>
</dbReference>
<dbReference type="PANTHER" id="PTHR14969:SF13">
    <property type="entry name" value="AT30094P"/>
    <property type="match status" value="1"/>
</dbReference>
<dbReference type="PROSITE" id="PS01157">
    <property type="entry name" value="ACID_PHOSPH_CL_A"/>
    <property type="match status" value="1"/>
</dbReference>
<feature type="domain" description="Phosphatidic acid phosphatase type 2/haloperoxidase" evidence="2">
    <location>
        <begin position="98"/>
        <end position="209"/>
    </location>
</feature>
<dbReference type="RefSeq" id="WP_343967285.1">
    <property type="nucleotide sequence ID" value="NZ_BAAAHK010000004.1"/>
</dbReference>
<keyword evidence="4" id="KW-1185">Reference proteome</keyword>
<organism evidence="3 4">
    <name type="scientific">Kribbella koreensis</name>
    <dbReference type="NCBI Taxonomy" id="57909"/>
    <lineage>
        <taxon>Bacteria</taxon>
        <taxon>Bacillati</taxon>
        <taxon>Actinomycetota</taxon>
        <taxon>Actinomycetes</taxon>
        <taxon>Propionibacteriales</taxon>
        <taxon>Kribbellaceae</taxon>
        <taxon>Kribbella</taxon>
    </lineage>
</organism>
<feature type="transmembrane region" description="Helical" evidence="1">
    <location>
        <begin position="194"/>
        <end position="212"/>
    </location>
</feature>
<name>A0ABN1PXL8_9ACTN</name>
<keyword evidence="1" id="KW-0472">Membrane</keyword>
<dbReference type="Proteomes" id="UP001500542">
    <property type="component" value="Unassembled WGS sequence"/>
</dbReference>
<feature type="transmembrane region" description="Helical" evidence="1">
    <location>
        <begin position="12"/>
        <end position="34"/>
    </location>
</feature>
<reference evidence="3 4" key="1">
    <citation type="journal article" date="2019" name="Int. J. Syst. Evol. Microbiol.">
        <title>The Global Catalogue of Microorganisms (GCM) 10K type strain sequencing project: providing services to taxonomists for standard genome sequencing and annotation.</title>
        <authorList>
            <consortium name="The Broad Institute Genomics Platform"/>
            <consortium name="The Broad Institute Genome Sequencing Center for Infectious Disease"/>
            <person name="Wu L."/>
            <person name="Ma J."/>
        </authorList>
    </citation>
    <scope>NUCLEOTIDE SEQUENCE [LARGE SCALE GENOMIC DNA]</scope>
    <source>
        <strain evidence="3 4">JCM 10977</strain>
    </source>
</reference>
<dbReference type="EMBL" id="BAAAHK010000004">
    <property type="protein sequence ID" value="GAA0934322.1"/>
    <property type="molecule type" value="Genomic_DNA"/>
</dbReference>
<gene>
    <name evidence="3" type="ORF">GCM10009554_20220</name>
</gene>
<comment type="caution">
    <text evidence="3">The sequence shown here is derived from an EMBL/GenBank/DDBJ whole genome shotgun (WGS) entry which is preliminary data.</text>
</comment>
<proteinExistence type="predicted"/>